<evidence type="ECO:0000313" key="2">
    <source>
        <dbReference type="Proteomes" id="UP001430953"/>
    </source>
</evidence>
<reference evidence="1 2" key="1">
    <citation type="submission" date="2023-03" db="EMBL/GenBank/DDBJ databases">
        <title>High recombination rates correlate with genetic variation in Cardiocondyla obscurior ants.</title>
        <authorList>
            <person name="Errbii M."/>
        </authorList>
    </citation>
    <scope>NUCLEOTIDE SEQUENCE [LARGE SCALE GENOMIC DNA]</scope>
    <source>
        <strain evidence="1">Alpha-2009</strain>
        <tissue evidence="1">Whole body</tissue>
    </source>
</reference>
<sequence>MCKPIYADVAYASLCTDFINNESLDVNKYAPSIANDINPPSREHGNERWTIRRQRRMKLVLVGIRNHVLNFHKRVQGLRAHPLLFTYPLNRECRRIAASRMRHQPYGNSRDSRSIR</sequence>
<name>A0AAW2GMB7_9HYME</name>
<accession>A0AAW2GMB7</accession>
<comment type="caution">
    <text evidence="1">The sequence shown here is derived from an EMBL/GenBank/DDBJ whole genome shotgun (WGS) entry which is preliminary data.</text>
</comment>
<proteinExistence type="predicted"/>
<dbReference type="EMBL" id="JADYXP020000003">
    <property type="protein sequence ID" value="KAL0127677.1"/>
    <property type="molecule type" value="Genomic_DNA"/>
</dbReference>
<dbReference type="AlphaFoldDB" id="A0AAW2GMB7"/>
<gene>
    <name evidence="1" type="ORF">PUN28_003160</name>
</gene>
<keyword evidence="2" id="KW-1185">Reference proteome</keyword>
<organism evidence="1 2">
    <name type="scientific">Cardiocondyla obscurior</name>
    <dbReference type="NCBI Taxonomy" id="286306"/>
    <lineage>
        <taxon>Eukaryota</taxon>
        <taxon>Metazoa</taxon>
        <taxon>Ecdysozoa</taxon>
        <taxon>Arthropoda</taxon>
        <taxon>Hexapoda</taxon>
        <taxon>Insecta</taxon>
        <taxon>Pterygota</taxon>
        <taxon>Neoptera</taxon>
        <taxon>Endopterygota</taxon>
        <taxon>Hymenoptera</taxon>
        <taxon>Apocrita</taxon>
        <taxon>Aculeata</taxon>
        <taxon>Formicoidea</taxon>
        <taxon>Formicidae</taxon>
        <taxon>Myrmicinae</taxon>
        <taxon>Cardiocondyla</taxon>
    </lineage>
</organism>
<protein>
    <submittedName>
        <fullName evidence="1">Uncharacterized protein</fullName>
    </submittedName>
</protein>
<dbReference type="Proteomes" id="UP001430953">
    <property type="component" value="Unassembled WGS sequence"/>
</dbReference>
<evidence type="ECO:0000313" key="1">
    <source>
        <dbReference type="EMBL" id="KAL0127677.1"/>
    </source>
</evidence>